<proteinExistence type="predicted"/>
<dbReference type="Proteomes" id="UP000037397">
    <property type="component" value="Unassembled WGS sequence"/>
</dbReference>
<gene>
    <name evidence="1" type="ORF">VV01_00480</name>
</gene>
<evidence type="ECO:0000313" key="2">
    <source>
        <dbReference type="Proteomes" id="UP000037397"/>
    </source>
</evidence>
<sequence>MPRVSAIALCVTRLSYAASSVSWYAASASSRARRLGETLQPVLLLHRQLVLVLAITGPL</sequence>
<dbReference type="EMBL" id="LAIR01000002">
    <property type="protein sequence ID" value="KNX35976.1"/>
    <property type="molecule type" value="Genomic_DNA"/>
</dbReference>
<reference evidence="1" key="1">
    <citation type="submission" date="2015-03" db="EMBL/GenBank/DDBJ databases">
        <title>Emergence of plasmid-mediated VIM-4 carbapenemase in Citrobacter freundii, co-harbouring armA, CTX-M-3, TEM-1 and QnrB at a cancer centre in Bulgaria.</title>
        <authorList>
            <person name="Sabtcheva S.D."/>
            <person name="Ivanov I.N."/>
        </authorList>
    </citation>
    <scope>NUCLEOTIDE SEQUENCE</scope>
    <source>
        <strain evidence="1">C296001</strain>
    </source>
</reference>
<accession>A0A0L6CDP0</accession>
<organism evidence="1 2">
    <name type="scientific">Luteipulveratus halotolerans</name>
    <dbReference type="NCBI Taxonomy" id="1631356"/>
    <lineage>
        <taxon>Bacteria</taxon>
        <taxon>Bacillati</taxon>
        <taxon>Actinomycetota</taxon>
        <taxon>Actinomycetes</taxon>
        <taxon>Micrococcales</taxon>
        <taxon>Dermacoccaceae</taxon>
        <taxon>Luteipulveratus</taxon>
    </lineage>
</organism>
<comment type="caution">
    <text evidence="1">The sequence shown here is derived from an EMBL/GenBank/DDBJ whole genome shotgun (WGS) entry which is preliminary data.</text>
</comment>
<dbReference type="AlphaFoldDB" id="A0A0L6CDP0"/>
<protein>
    <submittedName>
        <fullName evidence="1">Uncharacterized protein</fullName>
    </submittedName>
</protein>
<evidence type="ECO:0000313" key="1">
    <source>
        <dbReference type="EMBL" id="KNX35976.1"/>
    </source>
</evidence>
<keyword evidence="2" id="KW-1185">Reference proteome</keyword>
<name>A0A0L6CDP0_9MICO</name>
<dbReference type="STRING" id="1631356.VV01_00480"/>